<dbReference type="EMBL" id="CP001816">
    <property type="protein sequence ID" value="ACZ11402.1"/>
    <property type="molecule type" value="Genomic_DNA"/>
</dbReference>
<evidence type="ECO:0000256" key="3">
    <source>
        <dbReference type="ARBA" id="ARBA00022553"/>
    </source>
</evidence>
<evidence type="ECO:0000256" key="4">
    <source>
        <dbReference type="ARBA" id="ARBA00022679"/>
    </source>
</evidence>
<keyword evidence="5" id="KW-0547">Nucleotide-binding</keyword>
<keyword evidence="7 12" id="KW-0067">ATP-binding</keyword>
<dbReference type="Pfam" id="PF02518">
    <property type="entry name" value="HATPase_c"/>
    <property type="match status" value="1"/>
</dbReference>
<name>D1AZD5_SULD5</name>
<feature type="transmembrane region" description="Helical" evidence="10">
    <location>
        <begin position="178"/>
        <end position="196"/>
    </location>
</feature>
<dbReference type="SUPFAM" id="SSF47384">
    <property type="entry name" value="Homodimeric domain of signal transducing histidine kinase"/>
    <property type="match status" value="1"/>
</dbReference>
<dbReference type="SUPFAM" id="SSF55874">
    <property type="entry name" value="ATPase domain of HSP90 chaperone/DNA topoisomerase II/histidine kinase"/>
    <property type="match status" value="1"/>
</dbReference>
<dbReference type="InterPro" id="IPR005467">
    <property type="entry name" value="His_kinase_dom"/>
</dbReference>
<dbReference type="PRINTS" id="PR00344">
    <property type="entry name" value="BCTRLSENSOR"/>
</dbReference>
<dbReference type="GO" id="GO:0000155">
    <property type="term" value="F:phosphorelay sensor kinase activity"/>
    <property type="evidence" value="ECO:0007669"/>
    <property type="project" value="InterPro"/>
</dbReference>
<keyword evidence="6" id="KW-0418">Kinase</keyword>
<keyword evidence="10" id="KW-0472">Membrane</keyword>
<protein>
    <recommendedName>
        <fullName evidence="2">histidine kinase</fullName>
        <ecNumber evidence="2">2.7.13.3</ecNumber>
    </recommendedName>
</protein>
<dbReference type="KEGG" id="sdl:Sdel_0365"/>
<keyword evidence="3" id="KW-0597">Phosphoprotein</keyword>
<comment type="catalytic activity">
    <reaction evidence="1">
        <text>ATP + protein L-histidine = ADP + protein N-phospho-L-histidine.</text>
        <dbReference type="EC" id="2.7.13.3"/>
    </reaction>
</comment>
<keyword evidence="8" id="KW-0902">Two-component regulatory system</keyword>
<feature type="coiled-coil region" evidence="9">
    <location>
        <begin position="286"/>
        <end position="320"/>
    </location>
</feature>
<evidence type="ECO:0000256" key="8">
    <source>
        <dbReference type="ARBA" id="ARBA00023012"/>
    </source>
</evidence>
<evidence type="ECO:0000313" key="13">
    <source>
        <dbReference type="Proteomes" id="UP000002222"/>
    </source>
</evidence>
<proteinExistence type="predicted"/>
<dbReference type="HOGENOM" id="CLU_000445_133_4_7"/>
<dbReference type="PROSITE" id="PS50109">
    <property type="entry name" value="HIS_KIN"/>
    <property type="match status" value="1"/>
</dbReference>
<keyword evidence="9" id="KW-0175">Coiled coil</keyword>
<evidence type="ECO:0000256" key="2">
    <source>
        <dbReference type="ARBA" id="ARBA00012438"/>
    </source>
</evidence>
<evidence type="ECO:0000256" key="10">
    <source>
        <dbReference type="SAM" id="Phobius"/>
    </source>
</evidence>
<evidence type="ECO:0000256" key="9">
    <source>
        <dbReference type="SAM" id="Coils"/>
    </source>
</evidence>
<evidence type="ECO:0000256" key="5">
    <source>
        <dbReference type="ARBA" id="ARBA00022741"/>
    </source>
</evidence>
<dbReference type="PANTHER" id="PTHR43065:SF10">
    <property type="entry name" value="PEROXIDE STRESS-ACTIVATED HISTIDINE KINASE MAK3"/>
    <property type="match status" value="1"/>
</dbReference>
<dbReference type="SMART" id="SM00387">
    <property type="entry name" value="HATPase_c"/>
    <property type="match status" value="1"/>
</dbReference>
<reference evidence="13" key="1">
    <citation type="submission" date="2009-11" db="EMBL/GenBank/DDBJ databases">
        <title>The complete genome of Sulfurospirillum deleyianum DSM 6946.</title>
        <authorList>
            <consortium name="US DOE Joint Genome Institute (JGI-PGF)"/>
            <person name="Lucas S."/>
            <person name="Copeland A."/>
            <person name="Lapidus A."/>
            <person name="Glavina del Rio T."/>
            <person name="Dalin E."/>
            <person name="Tice H."/>
            <person name="Bruce D."/>
            <person name="Goodwin L."/>
            <person name="Pitluck S."/>
            <person name="Kyrpides N."/>
            <person name="Mavromatis K."/>
            <person name="Ivanova N."/>
            <person name="Ovchinnikova G."/>
            <person name="Munk A.C."/>
            <person name="Lu M."/>
            <person name="Brettin T."/>
            <person name="Detter J.C."/>
            <person name="Han C."/>
            <person name="Tapia R."/>
            <person name="Larimer F."/>
            <person name="Land M."/>
            <person name="Hauser L."/>
            <person name="Markowitz V."/>
            <person name="Cheng J.F."/>
            <person name="Hugenholtz P."/>
            <person name="Woyke T."/>
            <person name="Wu D."/>
            <person name="Aumann P."/>
            <person name="Schneider S."/>
            <person name="Lang E."/>
            <person name="Spring S."/>
            <person name="Klenk H.P."/>
            <person name="Eisen J.A."/>
        </authorList>
    </citation>
    <scope>NUCLEOTIDE SEQUENCE [LARGE SCALE GENOMIC DNA]</scope>
    <source>
        <strain evidence="13">ATCC 51133 / DSM 6946 / 5175</strain>
    </source>
</reference>
<keyword evidence="10" id="KW-0812">Transmembrane</keyword>
<dbReference type="InterPro" id="IPR003594">
    <property type="entry name" value="HATPase_dom"/>
</dbReference>
<evidence type="ECO:0000256" key="1">
    <source>
        <dbReference type="ARBA" id="ARBA00000085"/>
    </source>
</evidence>
<dbReference type="Gene3D" id="1.10.287.130">
    <property type="match status" value="1"/>
</dbReference>
<keyword evidence="4" id="KW-0808">Transferase</keyword>
<evidence type="ECO:0000259" key="11">
    <source>
        <dbReference type="PROSITE" id="PS50109"/>
    </source>
</evidence>
<keyword evidence="10" id="KW-1133">Transmembrane helix</keyword>
<evidence type="ECO:0000313" key="12">
    <source>
        <dbReference type="EMBL" id="ACZ11402.1"/>
    </source>
</evidence>
<sequence length="553" mass="62927">MKNIPIKYKLLFLFSFSFIGMLILAERSFALSKENIRNAAMIFDNAKSTQHLQENYIEPLNVLHEKSLSLVLSPNEDYRKSIEVEILEQRQRLEERFKALDEKSYAIWQAYLKSVEKTCAYVASSFEEGAFVYVTSVERERYYALLKQLKILQHTAVQYMESNFEDIQSRSQALKYELAVLVILLATLVFIAGYSLSGHIVSSIHRLQEGLQEFFAYLQTRQSEPKPIALSSKDELETMSKLLNQSISKATSDIQQDNEFIEDAISVVNDLQQGILSSRLHSFPQADKLQRLKDVINTMIDNLESKINEEILKRTEQEKLLIQQSKLASMGEMIGNIAHQWRQPLGELSAILINLQVKHSFHDLDDATLLNSIQQCNKLNAYMSSTISDFQNFFKPSKDKEVFEISEACQKAISMLKASLNYHGIELCFDISAKVEVLGYPNEFAQALLNILSNAKDVLSEREISNPFIRLELKKGYKYTLIVIEDNGGGIAEEYVDRIFEPYFTTKYAKQGTGIGLYMTKMIIENNMGGVINVKNTPLGAIFTIKLPSVASA</sequence>
<feature type="domain" description="Histidine kinase" evidence="11">
    <location>
        <begin position="336"/>
        <end position="551"/>
    </location>
</feature>
<dbReference type="STRING" id="525898.Sdel_0365"/>
<organism evidence="12 13">
    <name type="scientific">Sulfurospirillum deleyianum (strain ATCC 51133 / DSM 6946 / 5175)</name>
    <dbReference type="NCBI Taxonomy" id="525898"/>
    <lineage>
        <taxon>Bacteria</taxon>
        <taxon>Pseudomonadati</taxon>
        <taxon>Campylobacterota</taxon>
        <taxon>Epsilonproteobacteria</taxon>
        <taxon>Campylobacterales</taxon>
        <taxon>Sulfurospirillaceae</taxon>
        <taxon>Sulfurospirillum</taxon>
    </lineage>
</organism>
<dbReference type="PANTHER" id="PTHR43065">
    <property type="entry name" value="SENSOR HISTIDINE KINASE"/>
    <property type="match status" value="1"/>
</dbReference>
<evidence type="ECO:0000256" key="7">
    <source>
        <dbReference type="ARBA" id="ARBA00022840"/>
    </source>
</evidence>
<keyword evidence="13" id="KW-1185">Reference proteome</keyword>
<dbReference type="InterPro" id="IPR004358">
    <property type="entry name" value="Sig_transdc_His_kin-like_C"/>
</dbReference>
<evidence type="ECO:0000256" key="6">
    <source>
        <dbReference type="ARBA" id="ARBA00022777"/>
    </source>
</evidence>
<accession>D1AZD5</accession>
<gene>
    <name evidence="12" type="ordered locus">Sdel_0365</name>
</gene>
<dbReference type="InterPro" id="IPR036097">
    <property type="entry name" value="HisK_dim/P_sf"/>
</dbReference>
<dbReference type="OrthoDB" id="9805967at2"/>
<dbReference type="Proteomes" id="UP000002222">
    <property type="component" value="Chromosome"/>
</dbReference>
<dbReference type="Gene3D" id="3.30.565.10">
    <property type="entry name" value="Histidine kinase-like ATPase, C-terminal domain"/>
    <property type="match status" value="1"/>
</dbReference>
<dbReference type="RefSeq" id="WP_012856168.1">
    <property type="nucleotide sequence ID" value="NC_013512.1"/>
</dbReference>
<reference evidence="12 13" key="2">
    <citation type="journal article" date="2010" name="Stand. Genomic Sci.">
        <title>Complete genome sequence of Sulfurospirillum deleyianum type strain (5175).</title>
        <authorList>
            <person name="Sikorski J."/>
            <person name="Lapidus A."/>
            <person name="Copeland A."/>
            <person name="Glavina Del Rio T."/>
            <person name="Nolan M."/>
            <person name="Lucas S."/>
            <person name="Chen F."/>
            <person name="Tice H."/>
            <person name="Cheng J.F."/>
            <person name="Saunders E."/>
            <person name="Bruce D."/>
            <person name="Goodwin L."/>
            <person name="Pitluck S."/>
            <person name="Ovchinnikova G."/>
            <person name="Pati A."/>
            <person name="Ivanova N."/>
            <person name="Mavromatis K."/>
            <person name="Chen A."/>
            <person name="Palaniappan K."/>
            <person name="Chain P."/>
            <person name="Land M."/>
            <person name="Hauser L."/>
            <person name="Chang Y.J."/>
            <person name="Jeffries C.D."/>
            <person name="Brettin T."/>
            <person name="Detter J.C."/>
            <person name="Han C."/>
            <person name="Rohde M."/>
            <person name="Lang E."/>
            <person name="Spring S."/>
            <person name="Goker M."/>
            <person name="Bristow J."/>
            <person name="Eisen J.A."/>
            <person name="Markowitz V."/>
            <person name="Hugenholtz P."/>
            <person name="Kyrpides N.C."/>
            <person name="Klenk H.P."/>
        </authorList>
    </citation>
    <scope>NUCLEOTIDE SEQUENCE [LARGE SCALE GENOMIC DNA]</scope>
    <source>
        <strain evidence="13">ATCC 51133 / DSM 6946 / 5175</strain>
    </source>
</reference>
<dbReference type="EC" id="2.7.13.3" evidence="2"/>
<dbReference type="eggNOG" id="COG4191">
    <property type="taxonomic scope" value="Bacteria"/>
</dbReference>
<dbReference type="GO" id="GO:0005524">
    <property type="term" value="F:ATP binding"/>
    <property type="evidence" value="ECO:0007669"/>
    <property type="project" value="UniProtKB-KW"/>
</dbReference>
<dbReference type="InterPro" id="IPR036890">
    <property type="entry name" value="HATPase_C_sf"/>
</dbReference>
<dbReference type="AlphaFoldDB" id="D1AZD5"/>